<accession>A0ACC0ISL9</accession>
<keyword evidence="1" id="KW-0378">Hydrolase</keyword>
<evidence type="ECO:0000313" key="2">
    <source>
        <dbReference type="Proteomes" id="UP001060215"/>
    </source>
</evidence>
<gene>
    <name evidence="1" type="ORF">LOK49_LG02G01603</name>
</gene>
<keyword evidence="1" id="KW-0255">Endonuclease</keyword>
<dbReference type="EMBL" id="CM045760">
    <property type="protein sequence ID" value="KAI8026901.1"/>
    <property type="molecule type" value="Genomic_DNA"/>
</dbReference>
<comment type="caution">
    <text evidence="1">The sequence shown here is derived from an EMBL/GenBank/DDBJ whole genome shotgun (WGS) entry which is preliminary data.</text>
</comment>
<keyword evidence="1" id="KW-0540">Nuclease</keyword>
<reference evidence="1 2" key="1">
    <citation type="journal article" date="2022" name="Plant J.">
        <title>Chromosome-level genome of Camellia lanceoleosa provides a valuable resource for understanding genome evolution and self-incompatibility.</title>
        <authorList>
            <person name="Gong W."/>
            <person name="Xiao S."/>
            <person name="Wang L."/>
            <person name="Liao Z."/>
            <person name="Chang Y."/>
            <person name="Mo W."/>
            <person name="Hu G."/>
            <person name="Li W."/>
            <person name="Zhao G."/>
            <person name="Zhu H."/>
            <person name="Hu X."/>
            <person name="Ji K."/>
            <person name="Xiang X."/>
            <person name="Song Q."/>
            <person name="Yuan D."/>
            <person name="Jin S."/>
            <person name="Zhang L."/>
        </authorList>
    </citation>
    <scope>NUCLEOTIDE SEQUENCE [LARGE SCALE GENOMIC DNA]</scope>
    <source>
        <strain evidence="1">SQ_2022a</strain>
    </source>
</reference>
<name>A0ACC0ISL9_9ERIC</name>
<dbReference type="Proteomes" id="UP001060215">
    <property type="component" value="Chromosome 3"/>
</dbReference>
<organism evidence="1 2">
    <name type="scientific">Camellia lanceoleosa</name>
    <dbReference type="NCBI Taxonomy" id="1840588"/>
    <lineage>
        <taxon>Eukaryota</taxon>
        <taxon>Viridiplantae</taxon>
        <taxon>Streptophyta</taxon>
        <taxon>Embryophyta</taxon>
        <taxon>Tracheophyta</taxon>
        <taxon>Spermatophyta</taxon>
        <taxon>Magnoliopsida</taxon>
        <taxon>eudicotyledons</taxon>
        <taxon>Gunneridae</taxon>
        <taxon>Pentapetalae</taxon>
        <taxon>asterids</taxon>
        <taxon>Ericales</taxon>
        <taxon>Theaceae</taxon>
        <taxon>Camellia</taxon>
    </lineage>
</organism>
<evidence type="ECO:0000313" key="1">
    <source>
        <dbReference type="EMBL" id="KAI8026901.1"/>
    </source>
</evidence>
<protein>
    <submittedName>
        <fullName evidence="1">Crossover junction endonuclease MUS81</fullName>
    </submittedName>
</protein>
<sequence length="127" mass="13947">MSKKLVLLKGVGKWILRLMQEYFGIDSGASEQEDITKKGKKAKGTKRYVPQKNSVAYALLLSLYKGASSGSDFMRKQELIDAAEASGLSRVPIVPEKVKGKPGQFGSSPKDWYSGWSCMKTLITKGL</sequence>
<proteinExistence type="predicted"/>
<keyword evidence="2" id="KW-1185">Reference proteome</keyword>